<protein>
    <submittedName>
        <fullName evidence="2">Uncharacterized protein</fullName>
    </submittedName>
</protein>
<dbReference type="Proteomes" id="UP001596328">
    <property type="component" value="Unassembled WGS sequence"/>
</dbReference>
<evidence type="ECO:0000256" key="1">
    <source>
        <dbReference type="SAM" id="MobiDB-lite"/>
    </source>
</evidence>
<comment type="caution">
    <text evidence="2">The sequence shown here is derived from an EMBL/GenBank/DDBJ whole genome shotgun (WGS) entry which is preliminary data.</text>
</comment>
<feature type="compositionally biased region" description="Basic and acidic residues" evidence="1">
    <location>
        <begin position="1"/>
        <end position="18"/>
    </location>
</feature>
<feature type="region of interest" description="Disordered" evidence="1">
    <location>
        <begin position="1"/>
        <end position="61"/>
    </location>
</feature>
<feature type="non-terminal residue" evidence="2">
    <location>
        <position position="61"/>
    </location>
</feature>
<evidence type="ECO:0000313" key="2">
    <source>
        <dbReference type="EMBL" id="MFC6726994.1"/>
    </source>
</evidence>
<sequence length="61" mass="6493">MRDRNGVDGSDRVDEDGPNRTNGDGSDRADDGSEGEDEGERADVKPSYERGAGSELPPDLV</sequence>
<dbReference type="AlphaFoldDB" id="A0ABD5S649"/>
<dbReference type="EMBL" id="JBHSWU010001579">
    <property type="protein sequence ID" value="MFC6726994.1"/>
    <property type="molecule type" value="Genomic_DNA"/>
</dbReference>
<proteinExistence type="predicted"/>
<evidence type="ECO:0000313" key="3">
    <source>
        <dbReference type="Proteomes" id="UP001596328"/>
    </source>
</evidence>
<reference evidence="2 3" key="1">
    <citation type="journal article" date="2019" name="Int. J. Syst. Evol. Microbiol.">
        <title>The Global Catalogue of Microorganisms (GCM) 10K type strain sequencing project: providing services to taxonomists for standard genome sequencing and annotation.</title>
        <authorList>
            <consortium name="The Broad Institute Genomics Platform"/>
            <consortium name="The Broad Institute Genome Sequencing Center for Infectious Disease"/>
            <person name="Wu L."/>
            <person name="Ma J."/>
        </authorList>
    </citation>
    <scope>NUCLEOTIDE SEQUENCE [LARGE SCALE GENOMIC DNA]</scope>
    <source>
        <strain evidence="2 3">NBRC 111368</strain>
    </source>
</reference>
<accession>A0ABD5S649</accession>
<name>A0ABD5S649_9EURY</name>
<organism evidence="2 3">
    <name type="scientific">Halobium palmae</name>
    <dbReference type="NCBI Taxonomy" id="1776492"/>
    <lineage>
        <taxon>Archaea</taxon>
        <taxon>Methanobacteriati</taxon>
        <taxon>Methanobacteriota</taxon>
        <taxon>Stenosarchaea group</taxon>
        <taxon>Halobacteria</taxon>
        <taxon>Halobacteriales</taxon>
        <taxon>Haloferacaceae</taxon>
        <taxon>Halobium</taxon>
    </lineage>
</organism>
<keyword evidence="3" id="KW-1185">Reference proteome</keyword>
<gene>
    <name evidence="2" type="ORF">ACFQE1_21960</name>
</gene>